<dbReference type="AlphaFoldDB" id="D3SMR9"/>
<feature type="transmembrane region" description="Helical" evidence="8">
    <location>
        <begin position="291"/>
        <end position="316"/>
    </location>
</feature>
<organism evidence="10 11">
    <name type="scientific">Thermocrinis albus (strain DSM 14484 / JCM 11386 / HI 11/12)</name>
    <dbReference type="NCBI Taxonomy" id="638303"/>
    <lineage>
        <taxon>Bacteria</taxon>
        <taxon>Pseudomonadati</taxon>
        <taxon>Aquificota</taxon>
        <taxon>Aquificia</taxon>
        <taxon>Aquificales</taxon>
        <taxon>Aquificaceae</taxon>
        <taxon>Thermocrinis</taxon>
    </lineage>
</organism>
<keyword evidence="4 8" id="KW-1133">Transmembrane helix</keyword>
<evidence type="ECO:0000256" key="6">
    <source>
        <dbReference type="ARBA" id="ARBA00023136"/>
    </source>
</evidence>
<feature type="transmembrane region" description="Helical" evidence="8">
    <location>
        <begin position="198"/>
        <end position="218"/>
    </location>
</feature>
<feature type="transmembrane region" description="Helical" evidence="8">
    <location>
        <begin position="337"/>
        <end position="359"/>
    </location>
</feature>
<dbReference type="PRINTS" id="PR01437">
    <property type="entry name" value="NUOXDRDTASE4"/>
</dbReference>
<dbReference type="eggNOG" id="COG0651">
    <property type="taxonomic scope" value="Bacteria"/>
</dbReference>
<evidence type="ECO:0000256" key="5">
    <source>
        <dbReference type="ARBA" id="ARBA00023002"/>
    </source>
</evidence>
<feature type="transmembrane region" description="Helical" evidence="8">
    <location>
        <begin position="44"/>
        <end position="62"/>
    </location>
</feature>
<evidence type="ECO:0000256" key="2">
    <source>
        <dbReference type="ARBA" id="ARBA00022475"/>
    </source>
</evidence>
<feature type="domain" description="NADH:quinone oxidoreductase/Mrp antiporter transmembrane" evidence="9">
    <location>
        <begin position="91"/>
        <end position="366"/>
    </location>
</feature>
<feature type="transmembrane region" description="Helical" evidence="8">
    <location>
        <begin position="7"/>
        <end position="24"/>
    </location>
</feature>
<feature type="transmembrane region" description="Helical" evidence="8">
    <location>
        <begin position="257"/>
        <end position="279"/>
    </location>
</feature>
<dbReference type="PANTHER" id="PTHR42682:SF3">
    <property type="entry name" value="FORMATE HYDROGENLYASE SUBUNIT 3-RELATED"/>
    <property type="match status" value="1"/>
</dbReference>
<keyword evidence="3 7" id="KW-0812">Transmembrane</keyword>
<dbReference type="KEGG" id="tal:Thal_1420"/>
<feature type="transmembrane region" description="Helical" evidence="8">
    <location>
        <begin position="224"/>
        <end position="245"/>
    </location>
</feature>
<dbReference type="InterPro" id="IPR052175">
    <property type="entry name" value="ComplexI-like_HydComp"/>
</dbReference>
<evidence type="ECO:0000256" key="3">
    <source>
        <dbReference type="ARBA" id="ARBA00022692"/>
    </source>
</evidence>
<feature type="transmembrane region" description="Helical" evidence="8">
    <location>
        <begin position="465"/>
        <end position="481"/>
    </location>
</feature>
<dbReference type="RefSeq" id="WP_012992455.1">
    <property type="nucleotide sequence ID" value="NC_013894.1"/>
</dbReference>
<dbReference type="GO" id="GO:0042773">
    <property type="term" value="P:ATP synthesis coupled electron transport"/>
    <property type="evidence" value="ECO:0007669"/>
    <property type="project" value="InterPro"/>
</dbReference>
<proteinExistence type="predicted"/>
<feature type="transmembrane region" description="Helical" evidence="8">
    <location>
        <begin position="98"/>
        <end position="114"/>
    </location>
</feature>
<keyword evidence="2" id="KW-1003">Cell membrane</keyword>
<comment type="subcellular location">
    <subcellularLocation>
        <location evidence="1">Cell membrane</location>
        <topology evidence="1">Multi-pass membrane protein</topology>
    </subcellularLocation>
    <subcellularLocation>
        <location evidence="7">Membrane</location>
        <topology evidence="7">Multi-pass membrane protein</topology>
    </subcellularLocation>
</comment>
<dbReference type="InterPro" id="IPR001750">
    <property type="entry name" value="ND/Mrp_TM"/>
</dbReference>
<evidence type="ECO:0000256" key="4">
    <source>
        <dbReference type="ARBA" id="ARBA00022989"/>
    </source>
</evidence>
<evidence type="ECO:0000256" key="7">
    <source>
        <dbReference type="RuleBase" id="RU000320"/>
    </source>
</evidence>
<accession>D3SMR9</accession>
<dbReference type="Proteomes" id="UP000002043">
    <property type="component" value="Chromosome"/>
</dbReference>
<dbReference type="OrthoDB" id="9807568at2"/>
<evidence type="ECO:0000256" key="8">
    <source>
        <dbReference type="SAM" id="Phobius"/>
    </source>
</evidence>
<gene>
    <name evidence="10" type="ordered locus">Thal_1420</name>
</gene>
<keyword evidence="11" id="KW-1185">Reference proteome</keyword>
<dbReference type="GO" id="GO:0008137">
    <property type="term" value="F:NADH dehydrogenase (ubiquinone) activity"/>
    <property type="evidence" value="ECO:0007669"/>
    <property type="project" value="InterPro"/>
</dbReference>
<sequence>MSGNFHLYLPLLASLLGVLLYPILPLRVNTPFWTVQFDVDSLSLYYSIIVTCVSLCVSVYTVKYGEEYKKKVYIFPITSLFILSMLLTIFSYNSLTFLFFWELMSLFSFILVIAEENVKVERAGFLYFFMTHIGTAFILISFMLLYFKSGSFDFYYYRGKADSLILTLALLGFSIKAGLFPFHVWLPHAHPVAPSHVSALMSAVMLKVAVYGMLRFILEFAHEQHVFLALLFVICGGVSAIYGSLYMLGERDIKKMLAYSSIENIGLIGVAIGIAQWALKGNHTAVFQYAMTFILLHSLMHALIKSGLFMGAGLLLKYTHERCLDRMGGLSKSSPSLFLLMLLYSASISALPLSGIFLSELFLYKTLIDSVATKENMSFLLTLLVPVVAISGVFVVFSSVKFLGLVFLGKNRGAGMRVKPSSLEVVSLAIPVVLSLAIGLDPFVYYNLLSKLFALTVGPLDYRPVELIPLSVFTVFVLYILSKGAGERTYETWLCGLEEENPKAQATVLSLTYSTRRVFSMFFRTLSEISFEEDVKKYFRKRLKFREESEDLVEATVYEPLGRFVLRTADSIRTVLQSGNLNHYIAFIFLTLVLNILLFMFLLGVK</sequence>
<dbReference type="HOGENOM" id="CLU_007100_8_1_0"/>
<keyword evidence="5" id="KW-0560">Oxidoreductase</keyword>
<keyword evidence="6 8" id="KW-0472">Membrane</keyword>
<name>D3SMR9_THEAH</name>
<keyword evidence="10" id="KW-0830">Ubiquinone</keyword>
<feature type="transmembrane region" description="Helical" evidence="8">
    <location>
        <begin position="165"/>
        <end position="186"/>
    </location>
</feature>
<evidence type="ECO:0000259" key="9">
    <source>
        <dbReference type="Pfam" id="PF00361"/>
    </source>
</evidence>
<evidence type="ECO:0000313" key="11">
    <source>
        <dbReference type="Proteomes" id="UP000002043"/>
    </source>
</evidence>
<evidence type="ECO:0000256" key="1">
    <source>
        <dbReference type="ARBA" id="ARBA00004651"/>
    </source>
</evidence>
<feature type="transmembrane region" description="Helical" evidence="8">
    <location>
        <begin position="126"/>
        <end position="145"/>
    </location>
</feature>
<feature type="transmembrane region" description="Helical" evidence="8">
    <location>
        <begin position="425"/>
        <end position="445"/>
    </location>
</feature>
<feature type="transmembrane region" description="Helical" evidence="8">
    <location>
        <begin position="581"/>
        <end position="603"/>
    </location>
</feature>
<dbReference type="Pfam" id="PF00361">
    <property type="entry name" value="Proton_antipo_M"/>
    <property type="match status" value="1"/>
</dbReference>
<dbReference type="GO" id="GO:0005886">
    <property type="term" value="C:plasma membrane"/>
    <property type="evidence" value="ECO:0007669"/>
    <property type="project" value="UniProtKB-SubCell"/>
</dbReference>
<feature type="transmembrane region" description="Helical" evidence="8">
    <location>
        <begin position="379"/>
        <end position="404"/>
    </location>
</feature>
<dbReference type="STRING" id="638303.Thal_1420"/>
<dbReference type="GO" id="GO:0016491">
    <property type="term" value="F:oxidoreductase activity"/>
    <property type="evidence" value="ECO:0007669"/>
    <property type="project" value="UniProtKB-KW"/>
</dbReference>
<feature type="transmembrane region" description="Helical" evidence="8">
    <location>
        <begin position="74"/>
        <end position="92"/>
    </location>
</feature>
<dbReference type="InterPro" id="IPR003918">
    <property type="entry name" value="NADH_UbQ_OxRdtase"/>
</dbReference>
<dbReference type="EMBL" id="CP001931">
    <property type="protein sequence ID" value="ADC90049.1"/>
    <property type="molecule type" value="Genomic_DNA"/>
</dbReference>
<dbReference type="PANTHER" id="PTHR42682">
    <property type="entry name" value="HYDROGENASE-4 COMPONENT F"/>
    <property type="match status" value="1"/>
</dbReference>
<evidence type="ECO:0000313" key="10">
    <source>
        <dbReference type="EMBL" id="ADC90049.1"/>
    </source>
</evidence>
<reference evidence="11" key="1">
    <citation type="journal article" date="2010" name="Stand. Genomic Sci.">
        <title>Complete genome sequence of Thermocrinis albus type strain (HI 11/12T).</title>
        <authorList>
            <person name="Wirth R."/>
            <person name="Sikorski J."/>
            <person name="Brambilla E."/>
            <person name="Misra M."/>
            <person name="Lapidus A."/>
            <person name="Copeland A."/>
            <person name="Nolan M."/>
            <person name="Lucas S."/>
            <person name="Chen F."/>
            <person name="Tice H."/>
            <person name="Cheng J.F."/>
            <person name="Han C."/>
            <person name="Detter J.C."/>
            <person name="Tapia R."/>
            <person name="Bruce D."/>
            <person name="Goodwin L."/>
            <person name="Pitluck S."/>
            <person name="Pati A."/>
            <person name="Anderson I."/>
            <person name="Ivanova N."/>
            <person name="Mavromatis K."/>
            <person name="Mikhailova N."/>
            <person name="Chen A."/>
            <person name="Palaniappan K."/>
            <person name="Bilek Y."/>
            <person name="Hader T."/>
            <person name="Land M."/>
            <person name="Hauser L."/>
            <person name="Chang Y.J."/>
            <person name="Jeffries C.D."/>
            <person name="Tindall B.J."/>
            <person name="Rohde M."/>
            <person name="Goker M."/>
            <person name="Bristow J."/>
            <person name="Eisen J.A."/>
            <person name="Markowitz V."/>
            <person name="Hugenholtz P."/>
            <person name="Kyrpides N.C."/>
            <person name="Klenk H.P."/>
        </authorList>
    </citation>
    <scope>NUCLEOTIDE SEQUENCE [LARGE SCALE GENOMIC DNA]</scope>
    <source>
        <strain evidence="11">DSM 14484 / JCM 11386 / HI 11/12</strain>
    </source>
</reference>
<protein>
    <submittedName>
        <fullName evidence="10">NADH/Ubiquinone/plastoquinone (Complex I)</fullName>
    </submittedName>
</protein>